<dbReference type="GeneID" id="80869555"/>
<evidence type="ECO:0000256" key="2">
    <source>
        <dbReference type="ARBA" id="ARBA00006375"/>
    </source>
</evidence>
<keyword evidence="9 10" id="KW-0472">Membrane</keyword>
<dbReference type="SUPFAM" id="SSF103506">
    <property type="entry name" value="Mitochondrial carrier"/>
    <property type="match status" value="1"/>
</dbReference>
<evidence type="ECO:0000256" key="10">
    <source>
        <dbReference type="PROSITE-ProRule" id="PRU00282"/>
    </source>
</evidence>
<evidence type="ECO:0000256" key="7">
    <source>
        <dbReference type="ARBA" id="ARBA00022989"/>
    </source>
</evidence>
<name>A0A9W9BA83_9HYPO</name>
<dbReference type="InterPro" id="IPR049563">
    <property type="entry name" value="TXTP-like"/>
</dbReference>
<dbReference type="InterPro" id="IPR018108">
    <property type="entry name" value="MCP_transmembrane"/>
</dbReference>
<dbReference type="Pfam" id="PF00153">
    <property type="entry name" value="Mito_carr"/>
    <property type="match status" value="3"/>
</dbReference>
<dbReference type="GO" id="GO:0031966">
    <property type="term" value="C:mitochondrial membrane"/>
    <property type="evidence" value="ECO:0007669"/>
    <property type="project" value="UniProtKB-SubCell"/>
</dbReference>
<gene>
    <name evidence="12" type="ORF">T069G_07657</name>
</gene>
<keyword evidence="5" id="KW-0677">Repeat</keyword>
<evidence type="ECO:0000256" key="3">
    <source>
        <dbReference type="ARBA" id="ARBA00022448"/>
    </source>
</evidence>
<sequence>MSYEAGANTTSKRGSTPAISFVSGSFAGGVECLVTYPFEFAKTSMQLQNTRISSSPLVVLRQLIRTQGVTALYTGCSSLVLGTMLKCGVRFFFFENIKLQLTNVVPSDSVLMHNVLAGMGAGAAESLLAVTPSERIKTVLIDDAKTGKKQLRGGLHAVQVIFRLQGIRGLFNGLLPTTLKQSMTSAARMGSYSTLKHIGQKYGMENNSLTAFAMGAAAGTFTVYATQPFDSIKTRSQALKSSGTIAAARSIISDYGFRGLWRGSTMRLGRLLLSGGIVFTVYENTREMIEAVLHEQRKTL</sequence>
<accession>A0A9W9BA83</accession>
<evidence type="ECO:0000256" key="11">
    <source>
        <dbReference type="RuleBase" id="RU000488"/>
    </source>
</evidence>
<dbReference type="InterPro" id="IPR023395">
    <property type="entry name" value="MCP_dom_sf"/>
</dbReference>
<dbReference type="PROSITE" id="PS50920">
    <property type="entry name" value="SOLCAR"/>
    <property type="match status" value="3"/>
</dbReference>
<comment type="caution">
    <text evidence="12">The sequence shown here is derived from an EMBL/GenBank/DDBJ whole genome shotgun (WGS) entry which is preliminary data.</text>
</comment>
<dbReference type="EMBL" id="JAOPEN010000004">
    <property type="protein sequence ID" value="KAJ4859390.1"/>
    <property type="molecule type" value="Genomic_DNA"/>
</dbReference>
<reference evidence="12" key="1">
    <citation type="submission" date="2022-09" db="EMBL/GenBank/DDBJ databases">
        <title>Chromosome-level assembly of Trichoderma breve T069, a fungus used in development of biopesticide product.</title>
        <authorList>
            <person name="Lin R."/>
            <person name="Liu T."/>
        </authorList>
    </citation>
    <scope>NUCLEOTIDE SEQUENCE</scope>
    <source>
        <strain evidence="12">T069</strain>
    </source>
</reference>
<keyword evidence="7" id="KW-1133">Transmembrane helix</keyword>
<dbReference type="Proteomes" id="UP001140511">
    <property type="component" value="Unassembled WGS sequence"/>
</dbReference>
<dbReference type="GO" id="GO:0071913">
    <property type="term" value="F:citrate secondary active transmembrane transporter activity"/>
    <property type="evidence" value="ECO:0007669"/>
    <property type="project" value="TreeGrafter"/>
</dbReference>
<proteinExistence type="inferred from homology"/>
<comment type="similarity">
    <text evidence="2 11">Belongs to the mitochondrial carrier (TC 2.A.29) family.</text>
</comment>
<feature type="repeat" description="Solcar" evidence="10">
    <location>
        <begin position="206"/>
        <end position="288"/>
    </location>
</feature>
<evidence type="ECO:0000256" key="6">
    <source>
        <dbReference type="ARBA" id="ARBA00022792"/>
    </source>
</evidence>
<evidence type="ECO:0000256" key="4">
    <source>
        <dbReference type="ARBA" id="ARBA00022692"/>
    </source>
</evidence>
<organism evidence="12 13">
    <name type="scientific">Trichoderma breve</name>
    <dbReference type="NCBI Taxonomy" id="2034170"/>
    <lineage>
        <taxon>Eukaryota</taxon>
        <taxon>Fungi</taxon>
        <taxon>Dikarya</taxon>
        <taxon>Ascomycota</taxon>
        <taxon>Pezizomycotina</taxon>
        <taxon>Sordariomycetes</taxon>
        <taxon>Hypocreomycetidae</taxon>
        <taxon>Hypocreales</taxon>
        <taxon>Hypocreaceae</taxon>
        <taxon>Trichoderma</taxon>
    </lineage>
</organism>
<comment type="subcellular location">
    <subcellularLocation>
        <location evidence="1">Mitochondrion membrane</location>
        <topology evidence="1">Multi-pass membrane protein</topology>
    </subcellularLocation>
</comment>
<dbReference type="RefSeq" id="XP_056028446.1">
    <property type="nucleotide sequence ID" value="XM_056174867.1"/>
</dbReference>
<dbReference type="PANTHER" id="PTHR45788:SF3">
    <property type="entry name" value="TRICARBOXYLATE TRANSPORT PROTEIN"/>
    <property type="match status" value="1"/>
</dbReference>
<feature type="repeat" description="Solcar" evidence="10">
    <location>
        <begin position="109"/>
        <end position="198"/>
    </location>
</feature>
<keyword evidence="6" id="KW-0999">Mitochondrion inner membrane</keyword>
<dbReference type="PANTHER" id="PTHR45788">
    <property type="entry name" value="SUCCINATE/FUMARATE MITOCHONDRIAL TRANSPORTER-RELATED"/>
    <property type="match status" value="1"/>
</dbReference>
<evidence type="ECO:0000256" key="8">
    <source>
        <dbReference type="ARBA" id="ARBA00023128"/>
    </source>
</evidence>
<keyword evidence="3 11" id="KW-0813">Transport</keyword>
<evidence type="ECO:0000313" key="12">
    <source>
        <dbReference type="EMBL" id="KAJ4859390.1"/>
    </source>
</evidence>
<dbReference type="GO" id="GO:0006843">
    <property type="term" value="P:mitochondrial citrate transmembrane transport"/>
    <property type="evidence" value="ECO:0007669"/>
    <property type="project" value="TreeGrafter"/>
</dbReference>
<dbReference type="Gene3D" id="1.50.40.10">
    <property type="entry name" value="Mitochondrial carrier domain"/>
    <property type="match status" value="2"/>
</dbReference>
<keyword evidence="8" id="KW-0496">Mitochondrion</keyword>
<evidence type="ECO:0000313" key="13">
    <source>
        <dbReference type="Proteomes" id="UP001140511"/>
    </source>
</evidence>
<keyword evidence="13" id="KW-1185">Reference proteome</keyword>
<protein>
    <submittedName>
        <fullName evidence="12">Mitochondrial carrier protein domain-containing protein</fullName>
    </submittedName>
</protein>
<evidence type="ECO:0000256" key="5">
    <source>
        <dbReference type="ARBA" id="ARBA00022737"/>
    </source>
</evidence>
<evidence type="ECO:0000256" key="9">
    <source>
        <dbReference type="ARBA" id="ARBA00023136"/>
    </source>
</evidence>
<dbReference type="AlphaFoldDB" id="A0A9W9BA83"/>
<evidence type="ECO:0000256" key="1">
    <source>
        <dbReference type="ARBA" id="ARBA00004225"/>
    </source>
</evidence>
<feature type="repeat" description="Solcar" evidence="10">
    <location>
        <begin position="15"/>
        <end position="100"/>
    </location>
</feature>
<keyword evidence="4 10" id="KW-0812">Transmembrane</keyword>